<proteinExistence type="predicted"/>
<name>A0ACC2JAZ0_9PEZI</name>
<keyword evidence="2" id="KW-1185">Reference proteome</keyword>
<evidence type="ECO:0000313" key="1">
    <source>
        <dbReference type="EMBL" id="KAJ8124538.1"/>
    </source>
</evidence>
<sequence>MSATASVELPASQQTNGKPHENGKALSPNDPTIHKNHPKEAAANTSTPTAEALAGTPVQNFSEKEHTQTTSMPTSPEAALSSTSSPSKTDKSTTRTTVPAVPTIPAMPKVAAKEGPSTPPKTAAAVPPASGQLNGSAHPSAETAQVRPETEPAPVQTTKAAPILWSNLLKSPKPATAPSSSLNTSGSAAPASIAPIP</sequence>
<comment type="caution">
    <text evidence="1">The sequence shown here is derived from an EMBL/GenBank/DDBJ whole genome shotgun (WGS) entry which is preliminary data.</text>
</comment>
<reference evidence="1" key="1">
    <citation type="submission" date="2022-12" db="EMBL/GenBank/DDBJ databases">
        <title>Genome Sequence of Lasiodiplodia mahajangana.</title>
        <authorList>
            <person name="Buettner E."/>
        </authorList>
    </citation>
    <scope>NUCLEOTIDE SEQUENCE</scope>
    <source>
        <strain evidence="1">VT137</strain>
    </source>
</reference>
<dbReference type="Proteomes" id="UP001153332">
    <property type="component" value="Unassembled WGS sequence"/>
</dbReference>
<evidence type="ECO:0000313" key="2">
    <source>
        <dbReference type="Proteomes" id="UP001153332"/>
    </source>
</evidence>
<dbReference type="EMBL" id="JAPUUL010002946">
    <property type="protein sequence ID" value="KAJ8124538.1"/>
    <property type="molecule type" value="Genomic_DNA"/>
</dbReference>
<organism evidence="1 2">
    <name type="scientific">Lasiodiplodia mahajangana</name>
    <dbReference type="NCBI Taxonomy" id="1108764"/>
    <lineage>
        <taxon>Eukaryota</taxon>
        <taxon>Fungi</taxon>
        <taxon>Dikarya</taxon>
        <taxon>Ascomycota</taxon>
        <taxon>Pezizomycotina</taxon>
        <taxon>Dothideomycetes</taxon>
        <taxon>Dothideomycetes incertae sedis</taxon>
        <taxon>Botryosphaeriales</taxon>
        <taxon>Botryosphaeriaceae</taxon>
        <taxon>Lasiodiplodia</taxon>
    </lineage>
</organism>
<accession>A0ACC2JAZ0</accession>
<protein>
    <submittedName>
        <fullName evidence="1">Uncharacterized protein</fullName>
    </submittedName>
</protein>
<gene>
    <name evidence="1" type="ORF">O1611_g9103</name>
</gene>